<evidence type="ECO:0000313" key="5">
    <source>
        <dbReference type="Proteomes" id="UP000092154"/>
    </source>
</evidence>
<feature type="coiled-coil region" evidence="1">
    <location>
        <begin position="39"/>
        <end position="88"/>
    </location>
</feature>
<sequence length="179" mass="19931">MDNKAFSFYSNVFGLAVGTVSISGILLGFCRSHLPSQRIKELEELLGETQGLYESAVEDSLLPDGMLRSQMEDKLTILRDDMLKLRSRAHSATTLLKDYQEFFKGLSYDIGVACCDVKETRASVTTTTEAERHRSGVHGGDYSTVRQSSSPELPPISCGMRHQARRCDACTCTMWPTCY</sequence>
<keyword evidence="3" id="KW-0812">Transmembrane</keyword>
<accession>A0A1B7MZ22</accession>
<evidence type="ECO:0000313" key="4">
    <source>
        <dbReference type="EMBL" id="OAX37858.1"/>
    </source>
</evidence>
<keyword evidence="3" id="KW-1133">Transmembrane helix</keyword>
<name>A0A1B7MZ22_9AGAM</name>
<dbReference type="OrthoDB" id="2680369at2759"/>
<proteinExistence type="predicted"/>
<dbReference type="InParanoid" id="A0A1B7MZ22"/>
<dbReference type="EMBL" id="KV448326">
    <property type="protein sequence ID" value="OAX37858.1"/>
    <property type="molecule type" value="Genomic_DNA"/>
</dbReference>
<evidence type="ECO:0000256" key="3">
    <source>
        <dbReference type="SAM" id="Phobius"/>
    </source>
</evidence>
<feature type="transmembrane region" description="Helical" evidence="3">
    <location>
        <begin position="6"/>
        <end position="30"/>
    </location>
</feature>
<organism evidence="4 5">
    <name type="scientific">Rhizopogon vinicolor AM-OR11-026</name>
    <dbReference type="NCBI Taxonomy" id="1314800"/>
    <lineage>
        <taxon>Eukaryota</taxon>
        <taxon>Fungi</taxon>
        <taxon>Dikarya</taxon>
        <taxon>Basidiomycota</taxon>
        <taxon>Agaricomycotina</taxon>
        <taxon>Agaricomycetes</taxon>
        <taxon>Agaricomycetidae</taxon>
        <taxon>Boletales</taxon>
        <taxon>Suillineae</taxon>
        <taxon>Rhizopogonaceae</taxon>
        <taxon>Rhizopogon</taxon>
    </lineage>
</organism>
<feature type="region of interest" description="Disordered" evidence="2">
    <location>
        <begin position="126"/>
        <end position="148"/>
    </location>
</feature>
<evidence type="ECO:0000256" key="1">
    <source>
        <dbReference type="SAM" id="Coils"/>
    </source>
</evidence>
<gene>
    <name evidence="4" type="ORF">K503DRAFT_206434</name>
</gene>
<dbReference type="Proteomes" id="UP000092154">
    <property type="component" value="Unassembled WGS sequence"/>
</dbReference>
<evidence type="ECO:0000256" key="2">
    <source>
        <dbReference type="SAM" id="MobiDB-lite"/>
    </source>
</evidence>
<keyword evidence="1" id="KW-0175">Coiled coil</keyword>
<keyword evidence="3" id="KW-0472">Membrane</keyword>
<dbReference type="AlphaFoldDB" id="A0A1B7MZ22"/>
<reference evidence="4 5" key="1">
    <citation type="submission" date="2016-06" db="EMBL/GenBank/DDBJ databases">
        <title>Comparative genomics of the ectomycorrhizal sister species Rhizopogon vinicolor and Rhizopogon vesiculosus (Basidiomycota: Boletales) reveals a divergence of the mating type B locus.</title>
        <authorList>
            <consortium name="DOE Joint Genome Institute"/>
            <person name="Mujic A.B."/>
            <person name="Kuo A."/>
            <person name="Tritt A."/>
            <person name="Lipzen A."/>
            <person name="Chen C."/>
            <person name="Johnson J."/>
            <person name="Sharma A."/>
            <person name="Barry K."/>
            <person name="Grigoriev I.V."/>
            <person name="Spatafora J.W."/>
        </authorList>
    </citation>
    <scope>NUCLEOTIDE SEQUENCE [LARGE SCALE GENOMIC DNA]</scope>
    <source>
        <strain evidence="4 5">AM-OR11-026</strain>
    </source>
</reference>
<protein>
    <submittedName>
        <fullName evidence="4">Uncharacterized protein</fullName>
    </submittedName>
</protein>
<keyword evidence="5" id="KW-1185">Reference proteome</keyword>